<gene>
    <name evidence="11" type="ORF">SAMN04489859_100441</name>
</gene>
<evidence type="ECO:0000313" key="12">
    <source>
        <dbReference type="Proteomes" id="UP000199054"/>
    </source>
</evidence>
<keyword evidence="7 9" id="KW-0472">Membrane</keyword>
<dbReference type="PANTHER" id="PTHR35011:SF2">
    <property type="entry name" value="2,3-DIKETO-L-GULONATE TRAP TRANSPORTER SMALL PERMEASE PROTEIN YIAM"/>
    <property type="match status" value="1"/>
</dbReference>
<accession>A0A1H8FHX7</accession>
<evidence type="ECO:0000256" key="5">
    <source>
        <dbReference type="ARBA" id="ARBA00022692"/>
    </source>
</evidence>
<comment type="subcellular location">
    <subcellularLocation>
        <location evidence="1 9">Cell inner membrane</location>
        <topology evidence="1 9">Multi-pass membrane protein</topology>
    </subcellularLocation>
</comment>
<comment type="function">
    <text evidence="9">Part of the tripartite ATP-independent periplasmic (TRAP) transport system.</text>
</comment>
<evidence type="ECO:0000256" key="4">
    <source>
        <dbReference type="ARBA" id="ARBA00022519"/>
    </source>
</evidence>
<name>A0A1H8FHX7_9RHOB</name>
<evidence type="ECO:0000256" key="8">
    <source>
        <dbReference type="ARBA" id="ARBA00038436"/>
    </source>
</evidence>
<dbReference type="InterPro" id="IPR055348">
    <property type="entry name" value="DctQ"/>
</dbReference>
<feature type="transmembrane region" description="Helical" evidence="9">
    <location>
        <begin position="127"/>
        <end position="147"/>
    </location>
</feature>
<dbReference type="STRING" id="34002.SAMN04489859_100441"/>
<dbReference type="GO" id="GO:0015740">
    <property type="term" value="P:C4-dicarboxylate transport"/>
    <property type="evidence" value="ECO:0007669"/>
    <property type="project" value="TreeGrafter"/>
</dbReference>
<sequence>MRRVERAFVMLNGTVLVLLLATMSVVVGWNVAGRYLTGNSLTWADEVARYSMIWLTFLGSGLALREGAHAAITNAQDALPTQGQLALRAAILVVMFSFFAFMVWVGIDYMNRMAIQKSAALRVPMKWVYAAMPAGFVLMIVHLALIAPKYWRAGQQHSDEAPLG</sequence>
<reference evidence="11 12" key="1">
    <citation type="submission" date="2016-10" db="EMBL/GenBank/DDBJ databases">
        <authorList>
            <person name="de Groot N.N."/>
        </authorList>
    </citation>
    <scope>NUCLEOTIDE SEQUENCE [LARGE SCALE GENOMIC DNA]</scope>
    <source>
        <strain evidence="11 12">DSM 8512</strain>
    </source>
</reference>
<protein>
    <recommendedName>
        <fullName evidence="9">TRAP transporter small permease protein</fullName>
    </recommendedName>
</protein>
<dbReference type="RefSeq" id="WP_090610639.1">
    <property type="nucleotide sequence ID" value="NZ_CP067124.1"/>
</dbReference>
<dbReference type="Pfam" id="PF04290">
    <property type="entry name" value="DctQ"/>
    <property type="match status" value="1"/>
</dbReference>
<feature type="transmembrane region" description="Helical" evidence="9">
    <location>
        <begin position="7"/>
        <end position="27"/>
    </location>
</feature>
<evidence type="ECO:0000256" key="6">
    <source>
        <dbReference type="ARBA" id="ARBA00022989"/>
    </source>
</evidence>
<evidence type="ECO:0000256" key="3">
    <source>
        <dbReference type="ARBA" id="ARBA00022475"/>
    </source>
</evidence>
<keyword evidence="4 9" id="KW-0997">Cell inner membrane</keyword>
<keyword evidence="2 9" id="KW-0813">Transport</keyword>
<evidence type="ECO:0000256" key="7">
    <source>
        <dbReference type="ARBA" id="ARBA00023136"/>
    </source>
</evidence>
<comment type="caution">
    <text evidence="9">Lacks conserved residue(s) required for the propagation of feature annotation.</text>
</comment>
<evidence type="ECO:0000259" key="10">
    <source>
        <dbReference type="Pfam" id="PF04290"/>
    </source>
</evidence>
<dbReference type="PANTHER" id="PTHR35011">
    <property type="entry name" value="2,3-DIKETO-L-GULONATE TRAP TRANSPORTER SMALL PERMEASE PROTEIN YIAM"/>
    <property type="match status" value="1"/>
</dbReference>
<keyword evidence="12" id="KW-1185">Reference proteome</keyword>
<evidence type="ECO:0000256" key="9">
    <source>
        <dbReference type="RuleBase" id="RU369079"/>
    </source>
</evidence>
<feature type="transmembrane region" description="Helical" evidence="9">
    <location>
        <begin position="85"/>
        <end position="107"/>
    </location>
</feature>
<comment type="similarity">
    <text evidence="8 9">Belongs to the TRAP transporter small permease family.</text>
</comment>
<organism evidence="11 12">
    <name type="scientific">Paracoccus alcaliphilus</name>
    <dbReference type="NCBI Taxonomy" id="34002"/>
    <lineage>
        <taxon>Bacteria</taxon>
        <taxon>Pseudomonadati</taxon>
        <taxon>Pseudomonadota</taxon>
        <taxon>Alphaproteobacteria</taxon>
        <taxon>Rhodobacterales</taxon>
        <taxon>Paracoccaceae</taxon>
        <taxon>Paracoccus</taxon>
    </lineage>
</organism>
<proteinExistence type="inferred from homology"/>
<dbReference type="InterPro" id="IPR007387">
    <property type="entry name" value="TRAP_DctQ"/>
</dbReference>
<dbReference type="EMBL" id="FODE01000004">
    <property type="protein sequence ID" value="SEN30678.1"/>
    <property type="molecule type" value="Genomic_DNA"/>
</dbReference>
<dbReference type="AlphaFoldDB" id="A0A1H8FHX7"/>
<comment type="subunit">
    <text evidence="9">The complex comprises the extracytoplasmic solute receptor protein and the two transmembrane proteins.</text>
</comment>
<dbReference type="GO" id="GO:0022857">
    <property type="term" value="F:transmembrane transporter activity"/>
    <property type="evidence" value="ECO:0007669"/>
    <property type="project" value="UniProtKB-UniRule"/>
</dbReference>
<keyword evidence="6 9" id="KW-1133">Transmembrane helix</keyword>
<evidence type="ECO:0000256" key="2">
    <source>
        <dbReference type="ARBA" id="ARBA00022448"/>
    </source>
</evidence>
<feature type="domain" description="Tripartite ATP-independent periplasmic transporters DctQ component" evidence="10">
    <location>
        <begin position="23"/>
        <end position="144"/>
    </location>
</feature>
<dbReference type="Proteomes" id="UP000199054">
    <property type="component" value="Unassembled WGS sequence"/>
</dbReference>
<keyword evidence="3" id="KW-1003">Cell membrane</keyword>
<evidence type="ECO:0000313" key="11">
    <source>
        <dbReference type="EMBL" id="SEN30678.1"/>
    </source>
</evidence>
<keyword evidence="5 9" id="KW-0812">Transmembrane</keyword>
<dbReference type="OrthoDB" id="4964541at2"/>
<evidence type="ECO:0000256" key="1">
    <source>
        <dbReference type="ARBA" id="ARBA00004429"/>
    </source>
</evidence>
<dbReference type="GO" id="GO:0005886">
    <property type="term" value="C:plasma membrane"/>
    <property type="evidence" value="ECO:0007669"/>
    <property type="project" value="UniProtKB-SubCell"/>
</dbReference>